<dbReference type="AlphaFoldDB" id="A0A2A6F7Y8"/>
<keyword evidence="2" id="KW-0812">Transmembrane</keyword>
<organism evidence="3 4">
    <name type="scientific">Mesorhizobium sanjuanii</name>
    <dbReference type="NCBI Taxonomy" id="2037900"/>
    <lineage>
        <taxon>Bacteria</taxon>
        <taxon>Pseudomonadati</taxon>
        <taxon>Pseudomonadota</taxon>
        <taxon>Alphaproteobacteria</taxon>
        <taxon>Hyphomicrobiales</taxon>
        <taxon>Phyllobacteriaceae</taxon>
        <taxon>Mesorhizobium</taxon>
    </lineage>
</organism>
<name>A0A2A6F7Y8_9HYPH</name>
<evidence type="ECO:0000313" key="4">
    <source>
        <dbReference type="Proteomes" id="UP000219182"/>
    </source>
</evidence>
<comment type="caution">
    <text evidence="3">The sequence shown here is derived from an EMBL/GenBank/DDBJ whole genome shotgun (WGS) entry which is preliminary data.</text>
</comment>
<evidence type="ECO:0000256" key="2">
    <source>
        <dbReference type="SAM" id="Phobius"/>
    </source>
</evidence>
<protein>
    <submittedName>
        <fullName evidence="3">Uncharacterized protein</fullName>
    </submittedName>
</protein>
<dbReference type="Proteomes" id="UP000219182">
    <property type="component" value="Unassembled WGS sequence"/>
</dbReference>
<keyword evidence="4" id="KW-1185">Reference proteome</keyword>
<dbReference type="EMBL" id="NWQG01000235">
    <property type="protein sequence ID" value="PDQ17741.1"/>
    <property type="molecule type" value="Genomic_DNA"/>
</dbReference>
<reference evidence="3 4" key="1">
    <citation type="submission" date="2017-09" db="EMBL/GenBank/DDBJ databases">
        <title>Mesorhizobum sanjuanii sp. nov. isolated from nodules of Lotus tenuis in saline-alkaline lowlands of Flooding Pampa.</title>
        <authorList>
            <person name="Sannazzaro A.I."/>
            <person name="Torres Tejerizo G.A."/>
            <person name="Fontana F."/>
            <person name="Cumpa Velazquez L.M."/>
            <person name="Hansen L."/>
            <person name="Pistorio M."/>
            <person name="Estrella M.J."/>
        </authorList>
    </citation>
    <scope>NUCLEOTIDE SEQUENCE [LARGE SCALE GENOMIC DNA]</scope>
    <source>
        <strain evidence="3 4">BSA136</strain>
    </source>
</reference>
<keyword evidence="2" id="KW-0472">Membrane</keyword>
<accession>A0A2A6F7Y8</accession>
<proteinExistence type="predicted"/>
<sequence>MISLRQDRVATCAVQSRMSDAAKATRRSIGSNHILVISHDLDGLATMPEETAGGVAHLPSPVGSDKGQLRQEGTMPMTFPILASAFVLAAALAALRSAAFASRSMVKVRSNRHPPANTKTRG</sequence>
<feature type="transmembrane region" description="Helical" evidence="2">
    <location>
        <begin position="77"/>
        <end position="95"/>
    </location>
</feature>
<gene>
    <name evidence="3" type="ORF">CN311_28490</name>
</gene>
<feature type="region of interest" description="Disordered" evidence="1">
    <location>
        <begin position="103"/>
        <end position="122"/>
    </location>
</feature>
<keyword evidence="2" id="KW-1133">Transmembrane helix</keyword>
<evidence type="ECO:0000256" key="1">
    <source>
        <dbReference type="SAM" id="MobiDB-lite"/>
    </source>
</evidence>
<evidence type="ECO:0000313" key="3">
    <source>
        <dbReference type="EMBL" id="PDQ17741.1"/>
    </source>
</evidence>